<dbReference type="EMBL" id="UINC01064721">
    <property type="protein sequence ID" value="SVB93657.1"/>
    <property type="molecule type" value="Genomic_DNA"/>
</dbReference>
<name>A0A382I373_9ZZZZ</name>
<gene>
    <name evidence="1" type="ORF">METZ01_LOCUS246511</name>
</gene>
<protein>
    <submittedName>
        <fullName evidence="1">Uncharacterized protein</fullName>
    </submittedName>
</protein>
<dbReference type="AlphaFoldDB" id="A0A382I373"/>
<reference evidence="1" key="1">
    <citation type="submission" date="2018-05" db="EMBL/GenBank/DDBJ databases">
        <authorList>
            <person name="Lanie J.A."/>
            <person name="Ng W.-L."/>
            <person name="Kazmierczak K.M."/>
            <person name="Andrzejewski T.M."/>
            <person name="Davidsen T.M."/>
            <person name="Wayne K.J."/>
            <person name="Tettelin H."/>
            <person name="Glass J.I."/>
            <person name="Rusch D."/>
            <person name="Podicherti R."/>
            <person name="Tsui H.-C.T."/>
            <person name="Winkler M.E."/>
        </authorList>
    </citation>
    <scope>NUCLEOTIDE SEQUENCE</scope>
</reference>
<accession>A0A382I373</accession>
<organism evidence="1">
    <name type="scientific">marine metagenome</name>
    <dbReference type="NCBI Taxonomy" id="408172"/>
    <lineage>
        <taxon>unclassified sequences</taxon>
        <taxon>metagenomes</taxon>
        <taxon>ecological metagenomes</taxon>
    </lineage>
</organism>
<sequence length="59" mass="6436">MTKRKLTSHADRDVVESFLERGFLLVGGGPSPTLIGDLLDALDAIDEDDDRQRGQAPLN</sequence>
<evidence type="ECO:0000313" key="1">
    <source>
        <dbReference type="EMBL" id="SVB93657.1"/>
    </source>
</evidence>
<proteinExistence type="predicted"/>